<evidence type="ECO:0000259" key="2">
    <source>
        <dbReference type="PROSITE" id="PS50158"/>
    </source>
</evidence>
<dbReference type="GO" id="GO:0003676">
    <property type="term" value="F:nucleic acid binding"/>
    <property type="evidence" value="ECO:0007669"/>
    <property type="project" value="InterPro"/>
</dbReference>
<keyword evidence="4" id="KW-1185">Reference proteome</keyword>
<protein>
    <recommendedName>
        <fullName evidence="2">CCHC-type domain-containing protein</fullName>
    </recommendedName>
</protein>
<evidence type="ECO:0000256" key="1">
    <source>
        <dbReference type="PROSITE-ProRule" id="PRU00047"/>
    </source>
</evidence>
<sequence length="245" mass="28248">MSNIKLPTQFPGELEHALKCRGNLSCTLNNISNTLPDARKRRNIGKYSLYKGNIFREKHPFRVYNKAKCREIVEEVTKNINYCHNCGSADHYATSCPKAKTNIYAIEKAPEEEPKEDYSESESMGDAIRENSNDNQDQIEEFLVEYQEEIQLEAGLPQENSNKNVFKNTQDAQAFLVTPSKRMVYIHGTATRMTVCIYNAQHPFIADSGAHFSIVARECLDKHFPNWEKKLFPTKEKKLKVHQER</sequence>
<keyword evidence="1" id="KW-0479">Metal-binding</keyword>
<keyword evidence="1" id="KW-0863">Zinc-finger</keyword>
<organism evidence="3 4">
    <name type="scientific">Austropuccinia psidii MF-1</name>
    <dbReference type="NCBI Taxonomy" id="1389203"/>
    <lineage>
        <taxon>Eukaryota</taxon>
        <taxon>Fungi</taxon>
        <taxon>Dikarya</taxon>
        <taxon>Basidiomycota</taxon>
        <taxon>Pucciniomycotina</taxon>
        <taxon>Pucciniomycetes</taxon>
        <taxon>Pucciniales</taxon>
        <taxon>Sphaerophragmiaceae</taxon>
        <taxon>Austropuccinia</taxon>
    </lineage>
</organism>
<name>A0A9Q3DAZ0_9BASI</name>
<dbReference type="PROSITE" id="PS50158">
    <property type="entry name" value="ZF_CCHC"/>
    <property type="match status" value="1"/>
</dbReference>
<evidence type="ECO:0000313" key="4">
    <source>
        <dbReference type="Proteomes" id="UP000765509"/>
    </source>
</evidence>
<proteinExistence type="predicted"/>
<dbReference type="AlphaFoldDB" id="A0A9Q3DAZ0"/>
<comment type="caution">
    <text evidence="3">The sequence shown here is derived from an EMBL/GenBank/DDBJ whole genome shotgun (WGS) entry which is preliminary data.</text>
</comment>
<gene>
    <name evidence="3" type="ORF">O181_039774</name>
</gene>
<evidence type="ECO:0000313" key="3">
    <source>
        <dbReference type="EMBL" id="MBW0500059.1"/>
    </source>
</evidence>
<reference evidence="3" key="1">
    <citation type="submission" date="2021-03" db="EMBL/GenBank/DDBJ databases">
        <title>Draft genome sequence of rust myrtle Austropuccinia psidii MF-1, a brazilian biotype.</title>
        <authorList>
            <person name="Quecine M.C."/>
            <person name="Pachon D.M.R."/>
            <person name="Bonatelli M.L."/>
            <person name="Correr F.H."/>
            <person name="Franceschini L.M."/>
            <person name="Leite T.F."/>
            <person name="Margarido G.R.A."/>
            <person name="Almeida C.A."/>
            <person name="Ferrarezi J.A."/>
            <person name="Labate C.A."/>
        </authorList>
    </citation>
    <scope>NUCLEOTIDE SEQUENCE</scope>
    <source>
        <strain evidence="3">MF-1</strain>
    </source>
</reference>
<dbReference type="EMBL" id="AVOT02015610">
    <property type="protein sequence ID" value="MBW0500059.1"/>
    <property type="molecule type" value="Genomic_DNA"/>
</dbReference>
<feature type="domain" description="CCHC-type" evidence="2">
    <location>
        <begin position="83"/>
        <end position="98"/>
    </location>
</feature>
<dbReference type="GO" id="GO:0008270">
    <property type="term" value="F:zinc ion binding"/>
    <property type="evidence" value="ECO:0007669"/>
    <property type="project" value="UniProtKB-KW"/>
</dbReference>
<dbReference type="InterPro" id="IPR001878">
    <property type="entry name" value="Znf_CCHC"/>
</dbReference>
<accession>A0A9Q3DAZ0</accession>
<dbReference type="Proteomes" id="UP000765509">
    <property type="component" value="Unassembled WGS sequence"/>
</dbReference>
<keyword evidence="1" id="KW-0862">Zinc</keyword>